<dbReference type="InterPro" id="IPR038732">
    <property type="entry name" value="HpyO/CreE_NAD-binding"/>
</dbReference>
<organism evidence="2 3">
    <name type="scientific">Burkholderia cenocepacia (strain ATCC BAA-245 / DSM 16553 / LMG 16656 / NCTC 13227 / J2315 / CF5610)</name>
    <name type="common">Burkholderia cepacia (strain J2315)</name>
    <dbReference type="NCBI Taxonomy" id="216591"/>
    <lineage>
        <taxon>Bacteria</taxon>
        <taxon>Pseudomonadati</taxon>
        <taxon>Pseudomonadota</taxon>
        <taxon>Betaproteobacteria</taxon>
        <taxon>Burkholderiales</taxon>
        <taxon>Burkholderiaceae</taxon>
        <taxon>Burkholderia</taxon>
        <taxon>Burkholderia cepacia complex</taxon>
    </lineage>
</organism>
<dbReference type="eggNOG" id="COG4529">
    <property type="taxonomic scope" value="Bacteria"/>
</dbReference>
<dbReference type="HOGENOM" id="CLU_016297_0_0_4"/>
<evidence type="ECO:0000259" key="1">
    <source>
        <dbReference type="Pfam" id="PF13454"/>
    </source>
</evidence>
<accession>B4EGJ0</accession>
<dbReference type="PROSITE" id="PS51257">
    <property type="entry name" value="PROKAR_LIPOPROTEIN"/>
    <property type="match status" value="1"/>
</dbReference>
<dbReference type="Proteomes" id="UP000001035">
    <property type="component" value="Chromosome 2"/>
</dbReference>
<dbReference type="InterPro" id="IPR036188">
    <property type="entry name" value="FAD/NAD-bd_sf"/>
</dbReference>
<keyword evidence="3" id="KW-1185">Reference proteome</keyword>
<feature type="domain" description="FAD-dependent urate hydroxylase HpyO/Asp monooxygenase CreE-like FAD/NAD(P)-binding" evidence="1">
    <location>
        <begin position="18"/>
        <end position="185"/>
    </location>
</feature>
<dbReference type="BioCyc" id="BCEN216591:G1G1V-4003-MONOMER"/>
<dbReference type="KEGG" id="bcj:BCAM0066"/>
<reference evidence="2 3" key="1">
    <citation type="journal article" date="2009" name="J. Bacteriol.">
        <title>The genome of Burkholderia cenocepacia J2315, an epidemic pathogen of cystic fibrosis patients.</title>
        <authorList>
            <person name="Holden M.T."/>
            <person name="Seth-Smith H.M."/>
            <person name="Crossman L.C."/>
            <person name="Sebaihia M."/>
            <person name="Bentley S.D."/>
            <person name="Cerdeno-Tarraga A.M."/>
            <person name="Thomson N.R."/>
            <person name="Bason N."/>
            <person name="Quail M.A."/>
            <person name="Sharp S."/>
            <person name="Cherevach I."/>
            <person name="Churcher C."/>
            <person name="Goodhead I."/>
            <person name="Hauser H."/>
            <person name="Holroyd N."/>
            <person name="Mungall K."/>
            <person name="Scott P."/>
            <person name="Walker D."/>
            <person name="White B."/>
            <person name="Rose H."/>
            <person name="Iversen P."/>
            <person name="Mil-Homens D."/>
            <person name="Rocha E.P."/>
            <person name="Fialho A.M."/>
            <person name="Baldwin A."/>
            <person name="Dowson C."/>
            <person name="Barrell B.G."/>
            <person name="Govan J.R."/>
            <person name="Vandamme P."/>
            <person name="Hart C.A."/>
            <person name="Mahenthiralingam E."/>
            <person name="Parkhill J."/>
        </authorList>
    </citation>
    <scope>NUCLEOTIDE SEQUENCE [LARGE SCALE GENOMIC DNA]</scope>
    <source>
        <strain evidence="3">ATCC BAA-245 / DSM 16553 / LMG 16656 / NCTC 13227 / J2315 / CF5610</strain>
    </source>
</reference>
<evidence type="ECO:0000313" key="3">
    <source>
        <dbReference type="Proteomes" id="UP000001035"/>
    </source>
</evidence>
<name>B4EGJ0_BURCJ</name>
<gene>
    <name evidence="2" type="ORF">BCAM0066</name>
</gene>
<dbReference type="AlphaFoldDB" id="B4EGJ0"/>
<proteinExistence type="predicted"/>
<dbReference type="PANTHER" id="PTHR40254:SF1">
    <property type="entry name" value="BLR0577 PROTEIN"/>
    <property type="match status" value="1"/>
</dbReference>
<dbReference type="InterPro" id="IPR052189">
    <property type="entry name" value="L-asp_N-monooxygenase_NS-form"/>
</dbReference>
<evidence type="ECO:0000313" key="2">
    <source>
        <dbReference type="EMBL" id="CAR53922.1"/>
    </source>
</evidence>
<protein>
    <submittedName>
        <fullName evidence="2">Lipoprotein</fullName>
    </submittedName>
</protein>
<dbReference type="SUPFAM" id="SSF51905">
    <property type="entry name" value="FAD/NAD(P)-binding domain"/>
    <property type="match status" value="1"/>
</dbReference>
<dbReference type="RefSeq" id="WP_006482288.1">
    <property type="nucleotide sequence ID" value="NC_011001.1"/>
</dbReference>
<dbReference type="Pfam" id="PF13454">
    <property type="entry name" value="NAD_binding_9"/>
    <property type="match status" value="1"/>
</dbReference>
<dbReference type="PANTHER" id="PTHR40254">
    <property type="entry name" value="BLR0577 PROTEIN"/>
    <property type="match status" value="1"/>
</dbReference>
<dbReference type="EMBL" id="AM747721">
    <property type="protein sequence ID" value="CAR53922.1"/>
    <property type="molecule type" value="Genomic_DNA"/>
</dbReference>
<sequence length="659" mass="71380">MSTGRAPSTRKAVPFTIAVIGCGPRGISVLERIAARLANERNASPVIGDICIYVVDAHEIGGGRIWRPDQPSWLLMNTPAKETTIFSGPPDGGDVRPMAGPSLAEWWAEVDSGNAEPNGLAPRYVYGKYLKFAFDRIINDLSRHADVRVIRGAVIDVQKSDRRRTVMLSDRSTFDADKVVLATGHPVPELSASQLEFSLFARQHPGLRYIEGNSAADMQLSAIQPGERVGVIGCGLAFYDVMASLTEGRGGRYETAADGDLVYIPSGKEPRIHAGSRSGVPFPARATNEKAADYQYTPRLLTESRMQQIRLARVATKLDFRRDVLPWLEGEMQLVYFACILRETRGRVYASGFVDAAVNNVGEDIDALLPKDIIRKTAESFGAHGIEGVDLEKWSRPFAGKLFRNAKEYSGELEKWIRNDIENAGKGNVRGAVKAATDVLRDIRPILKYAVDYAGLTPASHQHDFLGSFVGIYSMLSAGPPAVRLKQVLALIHANILTFAGPKAEFSVSVAEKAFVVSSPQVSGDVFRASTLVDARIPPQNVHADSSPLFRNLLASGTVTSFTNSLGQDTFDTGGVAVTRAPFNAMSREGPDSAIHVIGIPVEHTRWLMQFGSGRPGPWGQFTKDADAVAESVIAAFLGALAATNTPVVADNEKEHVDV</sequence>
<keyword evidence="2" id="KW-0449">Lipoprotein</keyword>